<dbReference type="Proteomes" id="UP001050975">
    <property type="component" value="Unassembled WGS sequence"/>
</dbReference>
<dbReference type="InterPro" id="IPR050452">
    <property type="entry name" value="Metacaspase"/>
</dbReference>
<dbReference type="AlphaFoldDB" id="A0AAV3XFP3"/>
<evidence type="ECO:0000259" key="2">
    <source>
        <dbReference type="Pfam" id="PF00656"/>
    </source>
</evidence>
<evidence type="ECO:0000313" key="3">
    <source>
        <dbReference type="EMBL" id="GET41073.1"/>
    </source>
</evidence>
<dbReference type="GO" id="GO:0004197">
    <property type="term" value="F:cysteine-type endopeptidase activity"/>
    <property type="evidence" value="ECO:0007669"/>
    <property type="project" value="InterPro"/>
</dbReference>
<sequence length="364" mass="40942">MTNATFFSGHALLIGVGADLPVTVKDATALRDVLVDPTRAAYPLEQVELLTEAKATRQAILEAFDRLIERVNQNPDAMVIVYFSGHGGRITSLDNPPEYFLVPYGFDWNIRTETAISGWEFTEKIEAIKAKKLVVILDCCHAGGVPALKTPDTRFTKLPVPPSLLSSLESGSGRVVIASSDAEQYSYTGNPYSVFTACLLEALQGKASVVKDGYARILNILSYLFDQVPKRTAGKQKPFVNKVLNLSDDFPLCYYAGGYKEPKRIKFIDEEPIFEPVYRTNPLTNHNAFNQEKIKRLQKDIEIEEKQYDSLTRKIEVIVKRLATVIDPVEKDSLKERKAEFEEERELVEQKIHQLQTKIALLTQ</sequence>
<gene>
    <name evidence="3" type="ORF">MiSe_58850</name>
</gene>
<dbReference type="SUPFAM" id="SSF52129">
    <property type="entry name" value="Caspase-like"/>
    <property type="match status" value="1"/>
</dbReference>
<dbReference type="GO" id="GO:0005737">
    <property type="term" value="C:cytoplasm"/>
    <property type="evidence" value="ECO:0007669"/>
    <property type="project" value="TreeGrafter"/>
</dbReference>
<dbReference type="InterPro" id="IPR011600">
    <property type="entry name" value="Pept_C14_caspase"/>
</dbReference>
<evidence type="ECO:0000256" key="1">
    <source>
        <dbReference type="SAM" id="Coils"/>
    </source>
</evidence>
<dbReference type="InterPro" id="IPR029030">
    <property type="entry name" value="Caspase-like_dom_sf"/>
</dbReference>
<comment type="caution">
    <text evidence="3">The sequence shown here is derived from an EMBL/GenBank/DDBJ whole genome shotgun (WGS) entry which is preliminary data.</text>
</comment>
<feature type="domain" description="Peptidase C14 caspase" evidence="2">
    <location>
        <begin position="9"/>
        <end position="241"/>
    </location>
</feature>
<dbReference type="GO" id="GO:0006508">
    <property type="term" value="P:proteolysis"/>
    <property type="evidence" value="ECO:0007669"/>
    <property type="project" value="InterPro"/>
</dbReference>
<name>A0AAV3XFP3_9CYAN</name>
<keyword evidence="1" id="KW-0175">Coiled coil</keyword>
<dbReference type="PANTHER" id="PTHR48104">
    <property type="entry name" value="METACASPASE-4"/>
    <property type="match status" value="1"/>
</dbReference>
<organism evidence="3 4">
    <name type="scientific">Microseira wollei NIES-4236</name>
    <dbReference type="NCBI Taxonomy" id="2530354"/>
    <lineage>
        <taxon>Bacteria</taxon>
        <taxon>Bacillati</taxon>
        <taxon>Cyanobacteriota</taxon>
        <taxon>Cyanophyceae</taxon>
        <taxon>Oscillatoriophycideae</taxon>
        <taxon>Aerosakkonematales</taxon>
        <taxon>Aerosakkonemataceae</taxon>
        <taxon>Microseira</taxon>
    </lineage>
</organism>
<dbReference type="PANTHER" id="PTHR48104:SF30">
    <property type="entry name" value="METACASPASE-1"/>
    <property type="match status" value="1"/>
</dbReference>
<protein>
    <submittedName>
        <fullName evidence="3">Peptidase C14, caspase catalytic subunit p20</fullName>
    </submittedName>
</protein>
<accession>A0AAV3XFP3</accession>
<feature type="coiled-coil region" evidence="1">
    <location>
        <begin position="287"/>
        <end position="358"/>
    </location>
</feature>
<dbReference type="Gene3D" id="3.40.50.1460">
    <property type="match status" value="1"/>
</dbReference>
<evidence type="ECO:0000313" key="4">
    <source>
        <dbReference type="Proteomes" id="UP001050975"/>
    </source>
</evidence>
<proteinExistence type="predicted"/>
<dbReference type="RefSeq" id="WP_226587296.1">
    <property type="nucleotide sequence ID" value="NZ_BLAY01000108.1"/>
</dbReference>
<keyword evidence="4" id="KW-1185">Reference proteome</keyword>
<reference evidence="3" key="1">
    <citation type="submission" date="2019-10" db="EMBL/GenBank/DDBJ databases">
        <title>Draft genome sequece of Microseira wollei NIES-4236.</title>
        <authorList>
            <person name="Yamaguchi H."/>
            <person name="Suzuki S."/>
            <person name="Kawachi M."/>
        </authorList>
    </citation>
    <scope>NUCLEOTIDE SEQUENCE</scope>
    <source>
        <strain evidence="3">NIES-4236</strain>
    </source>
</reference>
<dbReference type="Pfam" id="PF00656">
    <property type="entry name" value="Peptidase_C14"/>
    <property type="match status" value="1"/>
</dbReference>
<dbReference type="EMBL" id="BLAY01000108">
    <property type="protein sequence ID" value="GET41073.1"/>
    <property type="molecule type" value="Genomic_DNA"/>
</dbReference>